<evidence type="ECO:0000313" key="2">
    <source>
        <dbReference type="Proteomes" id="UP001464555"/>
    </source>
</evidence>
<accession>A0ABU9HSM4</accession>
<protein>
    <submittedName>
        <fullName evidence="1">Uncharacterized protein</fullName>
    </submittedName>
</protein>
<evidence type="ECO:0000313" key="1">
    <source>
        <dbReference type="EMBL" id="MEL1243153.1"/>
    </source>
</evidence>
<organism evidence="1 2">
    <name type="scientific">Flavobacterium arundinis</name>
    <dbReference type="NCBI Taxonomy" id="3139143"/>
    <lineage>
        <taxon>Bacteria</taxon>
        <taxon>Pseudomonadati</taxon>
        <taxon>Bacteroidota</taxon>
        <taxon>Flavobacteriia</taxon>
        <taxon>Flavobacteriales</taxon>
        <taxon>Flavobacteriaceae</taxon>
        <taxon>Flavobacterium</taxon>
    </lineage>
</organism>
<proteinExistence type="predicted"/>
<gene>
    <name evidence="1" type="ORF">AAEO56_02670</name>
</gene>
<name>A0ABU9HSM4_9FLAO</name>
<dbReference type="Proteomes" id="UP001464555">
    <property type="component" value="Unassembled WGS sequence"/>
</dbReference>
<dbReference type="RefSeq" id="WP_341695471.1">
    <property type="nucleotide sequence ID" value="NZ_JBBYHR010000001.1"/>
</dbReference>
<comment type="caution">
    <text evidence="1">The sequence shown here is derived from an EMBL/GenBank/DDBJ whole genome shotgun (WGS) entry which is preliminary data.</text>
</comment>
<dbReference type="EMBL" id="JBBYHR010000001">
    <property type="protein sequence ID" value="MEL1243153.1"/>
    <property type="molecule type" value="Genomic_DNA"/>
</dbReference>
<sequence length="117" mass="13450">MEIADLFRADKSGGSVSRHAVIIYFQYGHEELDPLHELESRLRILLYHNNVGELDGHEIAMDSTDGYLYLYGNNAEELFKAIRPTLLETPFMRKAAVYLRFGAVDDKQAKEIDFILE</sequence>
<reference evidence="1 2" key="1">
    <citation type="submission" date="2024-04" db="EMBL/GenBank/DDBJ databases">
        <title>Flavobacterium sp. DGU11 16S ribosomal RNA gene Genome sequencing and assembly.</title>
        <authorList>
            <person name="Park S."/>
        </authorList>
    </citation>
    <scope>NUCLEOTIDE SEQUENCE [LARGE SCALE GENOMIC DNA]</scope>
    <source>
        <strain evidence="1 2">DGU11</strain>
    </source>
</reference>
<keyword evidence="2" id="KW-1185">Reference proteome</keyword>